<dbReference type="AlphaFoldDB" id="A0A1R1XB97"/>
<dbReference type="EMBL" id="LSSM01005816">
    <property type="protein sequence ID" value="OMJ11887.1"/>
    <property type="molecule type" value="Genomic_DNA"/>
</dbReference>
<keyword evidence="2" id="KW-1185">Reference proteome</keyword>
<dbReference type="OrthoDB" id="5702422at2759"/>
<accession>A0A1R1XB97</accession>
<sequence>KKELKKTSNLVKPTSTVVTTLAKRRAKTTKITGLEDADPVKTTKITGLEDADPVKTTNSTNLPSRLLRRIVSIGNKLTTSKALNPEKKVIGVVKTQVLAVASPKSININKNSSLKYTTPTSKTAVNYIAKIPQIQYPTRIQKQYIGEPYQEYANIITTKTLSTTRTDGVVKGINPDQIILKSDTKIKRESVTSRKSNLQENILPRPIKIQPFRTIINTSSILPLVSISSNPGTKTSNLNTIISKSTVTGTESKRYLERMVGDNKKIKEVYSTPTTVTISTQKQRMKSSGIPKSTSYENTYSTTPIAINNRMVDENRPHATNGTIAKSPRSEINESVIKSNKNNLCKIKESFHKCKCKTSGFFTMVFTRVHDFFKKITQVVGNFARSVGHKVKSIGDYVGKKLFSKDGKAKDIRMASAQTTFASVTSTKTSYLTLNKKARAHNNRIAASFTVSSGSVVKVKIPPSLTTKVVKKGIRFVTIVLEV</sequence>
<evidence type="ECO:0000313" key="2">
    <source>
        <dbReference type="Proteomes" id="UP000187429"/>
    </source>
</evidence>
<comment type="caution">
    <text evidence="1">The sequence shown here is derived from an EMBL/GenBank/DDBJ whole genome shotgun (WGS) entry which is preliminary data.</text>
</comment>
<reference evidence="2" key="1">
    <citation type="submission" date="2017-01" db="EMBL/GenBank/DDBJ databases">
        <authorList>
            <person name="Wang Y."/>
            <person name="White M."/>
            <person name="Kvist S."/>
            <person name="Moncalvo J.-M."/>
        </authorList>
    </citation>
    <scope>NUCLEOTIDE SEQUENCE [LARGE SCALE GENOMIC DNA]</scope>
    <source>
        <strain evidence="2">ID-206-W2</strain>
    </source>
</reference>
<gene>
    <name evidence="1" type="ORF">AYI69_g9661</name>
</gene>
<protein>
    <submittedName>
        <fullName evidence="1">Uncharacterized protein</fullName>
    </submittedName>
</protein>
<name>A0A1R1XB97_9FUNG</name>
<organism evidence="1 2">
    <name type="scientific">Smittium culicis</name>
    <dbReference type="NCBI Taxonomy" id="133412"/>
    <lineage>
        <taxon>Eukaryota</taxon>
        <taxon>Fungi</taxon>
        <taxon>Fungi incertae sedis</taxon>
        <taxon>Zoopagomycota</taxon>
        <taxon>Kickxellomycotina</taxon>
        <taxon>Harpellomycetes</taxon>
        <taxon>Harpellales</taxon>
        <taxon>Legeriomycetaceae</taxon>
        <taxon>Smittium</taxon>
    </lineage>
</organism>
<evidence type="ECO:0000313" key="1">
    <source>
        <dbReference type="EMBL" id="OMJ11887.1"/>
    </source>
</evidence>
<feature type="non-terminal residue" evidence="1">
    <location>
        <position position="1"/>
    </location>
</feature>
<dbReference type="Proteomes" id="UP000187429">
    <property type="component" value="Unassembled WGS sequence"/>
</dbReference>
<proteinExistence type="predicted"/>